<feature type="compositionally biased region" description="Polar residues" evidence="1">
    <location>
        <begin position="47"/>
        <end position="56"/>
    </location>
</feature>
<sequence>MHSYKLELGKNQQTQKRGKADCLSDFDTGKLRFSNVTLQQILSKTLNEAHGTNSPEQHVMQEKSIKQSKHKF</sequence>
<proteinExistence type="predicted"/>
<keyword evidence="3" id="KW-1185">Reference proteome</keyword>
<reference evidence="2 3" key="1">
    <citation type="submission" date="2015-04" db="EMBL/GenBank/DDBJ databases">
        <authorList>
            <person name="Syromyatnikov M.Y."/>
            <person name="Popov V.N."/>
        </authorList>
    </citation>
    <scope>NUCLEOTIDE SEQUENCE [LARGE SCALE GENOMIC DNA]</scope>
</reference>
<evidence type="ECO:0000256" key="1">
    <source>
        <dbReference type="SAM" id="MobiDB-lite"/>
    </source>
</evidence>
<feature type="region of interest" description="Disordered" evidence="1">
    <location>
        <begin position="47"/>
        <end position="72"/>
    </location>
</feature>
<dbReference type="AlphaFoldDB" id="A0A1J1HSI7"/>
<accession>A0A1J1HSI7</accession>
<protein>
    <submittedName>
        <fullName evidence="2">CLUMA_CG004728, isoform A</fullName>
    </submittedName>
</protein>
<evidence type="ECO:0000313" key="3">
    <source>
        <dbReference type="Proteomes" id="UP000183832"/>
    </source>
</evidence>
<name>A0A1J1HSI7_9DIPT</name>
<evidence type="ECO:0000313" key="2">
    <source>
        <dbReference type="EMBL" id="CRK91040.1"/>
    </source>
</evidence>
<organism evidence="2 3">
    <name type="scientific">Clunio marinus</name>
    <dbReference type="NCBI Taxonomy" id="568069"/>
    <lineage>
        <taxon>Eukaryota</taxon>
        <taxon>Metazoa</taxon>
        <taxon>Ecdysozoa</taxon>
        <taxon>Arthropoda</taxon>
        <taxon>Hexapoda</taxon>
        <taxon>Insecta</taxon>
        <taxon>Pterygota</taxon>
        <taxon>Neoptera</taxon>
        <taxon>Endopterygota</taxon>
        <taxon>Diptera</taxon>
        <taxon>Nematocera</taxon>
        <taxon>Chironomoidea</taxon>
        <taxon>Chironomidae</taxon>
        <taxon>Clunio</taxon>
    </lineage>
</organism>
<dbReference type="EMBL" id="CVRI01000020">
    <property type="protein sequence ID" value="CRK91040.1"/>
    <property type="molecule type" value="Genomic_DNA"/>
</dbReference>
<dbReference type="Proteomes" id="UP000183832">
    <property type="component" value="Unassembled WGS sequence"/>
</dbReference>
<gene>
    <name evidence="2" type="ORF">CLUMA_CG004728</name>
</gene>